<dbReference type="Gene3D" id="3.90.550.10">
    <property type="entry name" value="Spore Coat Polysaccharide Biosynthesis Protein SpsA, Chain A"/>
    <property type="match status" value="1"/>
</dbReference>
<keyword evidence="1 4" id="KW-0808">Transferase</keyword>
<name>A0A0W0W1J5_9GAMM</name>
<feature type="domain" description="Nucleotidyl transferase" evidence="3">
    <location>
        <begin position="4"/>
        <end position="219"/>
    </location>
</feature>
<dbReference type="PANTHER" id="PTHR43584">
    <property type="entry name" value="NUCLEOTIDYL TRANSFERASE"/>
    <property type="match status" value="1"/>
</dbReference>
<dbReference type="AlphaFoldDB" id="A0A0W0W1J5"/>
<dbReference type="InterPro" id="IPR050065">
    <property type="entry name" value="GlmU-like"/>
</dbReference>
<accession>A0A0W0W1J5</accession>
<proteinExistence type="predicted"/>
<sequence>MKTAMILAAGRGSRLKPITDAIPKSLCEVHGKTLIEHHVIRLAKAGFTRLIVNHAYLGGHIRRHLGKGHQWGVQISYSPEPTGGLETGGGIVNALPLIGSEAFVCVNADIYTDYDFSQLQLPTESLAHLVLVKNNAALNHFGDFALSRKGILSNDHAEYTYSGIAVYRPEIFKKLPLGRYSVIPLLRKLTQQQRLTGEIYTGLWFDVGSHERLKAVNKFVF</sequence>
<protein>
    <submittedName>
        <fullName evidence="4">Nucleotidyltransferase</fullName>
    </submittedName>
</protein>
<dbReference type="PANTHER" id="PTHR43584:SF8">
    <property type="entry name" value="N-ACETYLMURAMATE ALPHA-1-PHOSPHATE URIDYLYLTRANSFERASE"/>
    <property type="match status" value="1"/>
</dbReference>
<dbReference type="NCBIfam" id="NF045761">
    <property type="entry name" value="NAMPUrTaseMurU"/>
    <property type="match status" value="1"/>
</dbReference>
<dbReference type="InterPro" id="IPR005835">
    <property type="entry name" value="NTP_transferase_dom"/>
</dbReference>
<dbReference type="SUPFAM" id="SSF53448">
    <property type="entry name" value="Nucleotide-diphospho-sugar transferases"/>
    <property type="match status" value="1"/>
</dbReference>
<evidence type="ECO:0000313" key="4">
    <source>
        <dbReference type="EMBL" id="KTD26216.1"/>
    </source>
</evidence>
<dbReference type="Proteomes" id="UP000054761">
    <property type="component" value="Unassembled WGS sequence"/>
</dbReference>
<dbReference type="GO" id="GO:0016779">
    <property type="term" value="F:nucleotidyltransferase activity"/>
    <property type="evidence" value="ECO:0007669"/>
    <property type="project" value="UniProtKB-KW"/>
</dbReference>
<dbReference type="RefSeq" id="WP_058501528.1">
    <property type="nucleotide sequence ID" value="NZ_CAAAJA010000055.1"/>
</dbReference>
<evidence type="ECO:0000256" key="1">
    <source>
        <dbReference type="ARBA" id="ARBA00022679"/>
    </source>
</evidence>
<organism evidence="4 5">
    <name type="scientific">Legionella israelensis</name>
    <dbReference type="NCBI Taxonomy" id="454"/>
    <lineage>
        <taxon>Bacteria</taxon>
        <taxon>Pseudomonadati</taxon>
        <taxon>Pseudomonadota</taxon>
        <taxon>Gammaproteobacteria</taxon>
        <taxon>Legionellales</taxon>
        <taxon>Legionellaceae</taxon>
        <taxon>Legionella</taxon>
    </lineage>
</organism>
<keyword evidence="2" id="KW-0548">Nucleotidyltransferase</keyword>
<evidence type="ECO:0000259" key="3">
    <source>
        <dbReference type="Pfam" id="PF00483"/>
    </source>
</evidence>
<reference evidence="4 5" key="1">
    <citation type="submission" date="2015-11" db="EMBL/GenBank/DDBJ databases">
        <title>Genomic analysis of 38 Legionella species identifies large and diverse effector repertoires.</title>
        <authorList>
            <person name="Burstein D."/>
            <person name="Amaro F."/>
            <person name="Zusman T."/>
            <person name="Lifshitz Z."/>
            <person name="Cohen O."/>
            <person name="Gilbert J.A."/>
            <person name="Pupko T."/>
            <person name="Shuman H.A."/>
            <person name="Segal G."/>
        </authorList>
    </citation>
    <scope>NUCLEOTIDE SEQUENCE [LARGE SCALE GENOMIC DNA]</scope>
    <source>
        <strain evidence="4 5">Bercovier 4</strain>
    </source>
</reference>
<dbReference type="EMBL" id="LNYH01000055">
    <property type="protein sequence ID" value="KTD26216.1"/>
    <property type="molecule type" value="Genomic_DNA"/>
</dbReference>
<keyword evidence="5" id="KW-1185">Reference proteome</keyword>
<dbReference type="InterPro" id="IPR029044">
    <property type="entry name" value="Nucleotide-diphossugar_trans"/>
</dbReference>
<dbReference type="InterPro" id="IPR054790">
    <property type="entry name" value="MurU"/>
</dbReference>
<dbReference type="PATRIC" id="fig|454.4.peg.1261"/>
<dbReference type="CDD" id="cd06422">
    <property type="entry name" value="NTP_transferase_like_1"/>
    <property type="match status" value="1"/>
</dbReference>
<evidence type="ECO:0000313" key="5">
    <source>
        <dbReference type="Proteomes" id="UP000054761"/>
    </source>
</evidence>
<dbReference type="OrthoDB" id="9788272at2"/>
<comment type="caution">
    <text evidence="4">The sequence shown here is derived from an EMBL/GenBank/DDBJ whole genome shotgun (WGS) entry which is preliminary data.</text>
</comment>
<dbReference type="STRING" id="454.Lisr_1171"/>
<evidence type="ECO:0000256" key="2">
    <source>
        <dbReference type="ARBA" id="ARBA00022695"/>
    </source>
</evidence>
<gene>
    <name evidence="4" type="ORF">Lisr_1171</name>
</gene>
<dbReference type="Pfam" id="PF00483">
    <property type="entry name" value="NTP_transferase"/>
    <property type="match status" value="1"/>
</dbReference>